<dbReference type="InterPro" id="IPR011460">
    <property type="entry name" value="Lcl_C"/>
</dbReference>
<reference evidence="3 4" key="1">
    <citation type="submission" date="2012-12" db="EMBL/GenBank/DDBJ databases">
        <title>Genome Assembly of Photobacterium sp. AK15.</title>
        <authorList>
            <person name="Khatri I."/>
            <person name="Vaidya B."/>
            <person name="Srinivas T.N.R."/>
            <person name="Subramanian S."/>
            <person name="Pinnaka A."/>
        </authorList>
    </citation>
    <scope>NUCLEOTIDE SEQUENCE [LARGE SCALE GENOMIC DNA]</scope>
    <source>
        <strain evidence="3 4">AK15</strain>
    </source>
</reference>
<dbReference type="Pfam" id="PF07603">
    <property type="entry name" value="Lcl_C"/>
    <property type="match status" value="1"/>
</dbReference>
<dbReference type="RefSeq" id="WP_007465549.1">
    <property type="nucleotide sequence ID" value="NZ_AMZO01000016.1"/>
</dbReference>
<proteinExistence type="predicted"/>
<dbReference type="PANTHER" id="PTHR35812">
    <property type="entry name" value="LIPOPROTEIN"/>
    <property type="match status" value="1"/>
</dbReference>
<feature type="signal peptide" evidence="1">
    <location>
        <begin position="1"/>
        <end position="19"/>
    </location>
</feature>
<evidence type="ECO:0000259" key="2">
    <source>
        <dbReference type="Pfam" id="PF07603"/>
    </source>
</evidence>
<protein>
    <submittedName>
        <fullName evidence="3">HutR like protein</fullName>
    </submittedName>
</protein>
<keyword evidence="1" id="KW-0732">Signal</keyword>
<dbReference type="PATRIC" id="fig|1056511.3.peg.2211"/>
<keyword evidence="4" id="KW-1185">Reference proteome</keyword>
<comment type="caution">
    <text evidence="3">The sequence shown here is derived from an EMBL/GenBank/DDBJ whole genome shotgun (WGS) entry which is preliminary data.</text>
</comment>
<accession>L8JDN4</accession>
<dbReference type="AlphaFoldDB" id="L8JDN4"/>
<organism evidence="3 4">
    <name type="scientific">Photobacterium marinum</name>
    <dbReference type="NCBI Taxonomy" id="1056511"/>
    <lineage>
        <taxon>Bacteria</taxon>
        <taxon>Pseudomonadati</taxon>
        <taxon>Pseudomonadota</taxon>
        <taxon>Gammaproteobacteria</taxon>
        <taxon>Vibrionales</taxon>
        <taxon>Vibrionaceae</taxon>
        <taxon>Photobacterium</taxon>
    </lineage>
</organism>
<evidence type="ECO:0000313" key="4">
    <source>
        <dbReference type="Proteomes" id="UP000011134"/>
    </source>
</evidence>
<feature type="domain" description="Lcl C-terminal" evidence="2">
    <location>
        <begin position="41"/>
        <end position="173"/>
    </location>
</feature>
<evidence type="ECO:0000256" key="1">
    <source>
        <dbReference type="SAM" id="SignalP"/>
    </source>
</evidence>
<dbReference type="EMBL" id="AMZO01000016">
    <property type="protein sequence ID" value="ELR65639.1"/>
    <property type="molecule type" value="Genomic_DNA"/>
</dbReference>
<name>L8JDN4_9GAMM</name>
<dbReference type="Proteomes" id="UP000011134">
    <property type="component" value="Unassembled WGS sequence"/>
</dbReference>
<evidence type="ECO:0000313" key="3">
    <source>
        <dbReference type="EMBL" id="ELR65639.1"/>
    </source>
</evidence>
<sequence>MKKQILGLVMALLPAFSMAQECRIDMGKTAPNVRYSFNDNGTLYDRVSGLTWMRCPLGKTWIKQKQSCEGKGSEVFWQAALSDVEAINNSESHALHQFGGKKQWRLPNIKELVSLTEHGCRRPSMNGKAFASAFPYETNDGSMKAYIWSNTPTADGSQIFTFDSINGEIFPREPSGLAISVLLVSDE</sequence>
<dbReference type="OrthoDB" id="9793251at2"/>
<gene>
    <name evidence="3" type="ORF">C942_00722</name>
</gene>
<dbReference type="PANTHER" id="PTHR35812:SF1">
    <property type="entry name" value="LIPOPROTEIN"/>
    <property type="match status" value="1"/>
</dbReference>
<feature type="chain" id="PRO_5003993134" evidence="1">
    <location>
        <begin position="20"/>
        <end position="187"/>
    </location>
</feature>